<keyword evidence="3" id="KW-1185">Reference proteome</keyword>
<dbReference type="EMBL" id="MU006219">
    <property type="protein sequence ID" value="KAF2830716.1"/>
    <property type="molecule type" value="Genomic_DNA"/>
</dbReference>
<feature type="region of interest" description="Disordered" evidence="1">
    <location>
        <begin position="58"/>
        <end position="99"/>
    </location>
</feature>
<feature type="compositionally biased region" description="Low complexity" evidence="1">
    <location>
        <begin position="1"/>
        <end position="13"/>
    </location>
</feature>
<protein>
    <submittedName>
        <fullName evidence="2">Uncharacterized protein</fullName>
    </submittedName>
</protein>
<proteinExistence type="predicted"/>
<accession>A0A6A7ABV5</accession>
<organism evidence="2 3">
    <name type="scientific">Ophiobolus disseminans</name>
    <dbReference type="NCBI Taxonomy" id="1469910"/>
    <lineage>
        <taxon>Eukaryota</taxon>
        <taxon>Fungi</taxon>
        <taxon>Dikarya</taxon>
        <taxon>Ascomycota</taxon>
        <taxon>Pezizomycotina</taxon>
        <taxon>Dothideomycetes</taxon>
        <taxon>Pleosporomycetidae</taxon>
        <taxon>Pleosporales</taxon>
        <taxon>Pleosporineae</taxon>
        <taxon>Phaeosphaeriaceae</taxon>
        <taxon>Ophiobolus</taxon>
    </lineage>
</organism>
<dbReference type="AlphaFoldDB" id="A0A6A7ABV5"/>
<feature type="region of interest" description="Disordered" evidence="1">
    <location>
        <begin position="1"/>
        <end position="21"/>
    </location>
</feature>
<reference evidence="2" key="1">
    <citation type="journal article" date="2020" name="Stud. Mycol.">
        <title>101 Dothideomycetes genomes: a test case for predicting lifestyles and emergence of pathogens.</title>
        <authorList>
            <person name="Haridas S."/>
            <person name="Albert R."/>
            <person name="Binder M."/>
            <person name="Bloem J."/>
            <person name="Labutti K."/>
            <person name="Salamov A."/>
            <person name="Andreopoulos B."/>
            <person name="Baker S."/>
            <person name="Barry K."/>
            <person name="Bills G."/>
            <person name="Bluhm B."/>
            <person name="Cannon C."/>
            <person name="Castanera R."/>
            <person name="Culley D."/>
            <person name="Daum C."/>
            <person name="Ezra D."/>
            <person name="Gonzalez J."/>
            <person name="Henrissat B."/>
            <person name="Kuo A."/>
            <person name="Liang C."/>
            <person name="Lipzen A."/>
            <person name="Lutzoni F."/>
            <person name="Magnuson J."/>
            <person name="Mondo S."/>
            <person name="Nolan M."/>
            <person name="Ohm R."/>
            <person name="Pangilinan J."/>
            <person name="Park H.-J."/>
            <person name="Ramirez L."/>
            <person name="Alfaro M."/>
            <person name="Sun H."/>
            <person name="Tritt A."/>
            <person name="Yoshinaga Y."/>
            <person name="Zwiers L.-H."/>
            <person name="Turgeon B."/>
            <person name="Goodwin S."/>
            <person name="Spatafora J."/>
            <person name="Crous P."/>
            <person name="Grigoriev I."/>
        </authorList>
    </citation>
    <scope>NUCLEOTIDE SEQUENCE</scope>
    <source>
        <strain evidence="2">CBS 113818</strain>
    </source>
</reference>
<evidence type="ECO:0000313" key="3">
    <source>
        <dbReference type="Proteomes" id="UP000799424"/>
    </source>
</evidence>
<name>A0A6A7ABV5_9PLEO</name>
<evidence type="ECO:0000256" key="1">
    <source>
        <dbReference type="SAM" id="MobiDB-lite"/>
    </source>
</evidence>
<evidence type="ECO:0000313" key="2">
    <source>
        <dbReference type="EMBL" id="KAF2830716.1"/>
    </source>
</evidence>
<sequence>MALEATNTELAATQESLNKSNDTLLQARNISVDELAEEEGWAPEEVDERLLTYGVRIDTSDAKRKAEDDDKEGPEKRIKFDDGGEGMDKRTKADEGMGG</sequence>
<gene>
    <name evidence="2" type="ORF">CC86DRAFT_402735</name>
</gene>
<dbReference type="Proteomes" id="UP000799424">
    <property type="component" value="Unassembled WGS sequence"/>
</dbReference>